<keyword evidence="5 6" id="KW-0408">Iron</keyword>
<proteinExistence type="inferred from homology"/>
<keyword evidence="3 6" id="KW-0349">Heme</keyword>
<dbReference type="GO" id="GO:0020037">
    <property type="term" value="F:heme binding"/>
    <property type="evidence" value="ECO:0007669"/>
    <property type="project" value="InterPro"/>
</dbReference>
<dbReference type="InterPro" id="IPR001128">
    <property type="entry name" value="Cyt_P450"/>
</dbReference>
<comment type="caution">
    <text evidence="7">The sequence shown here is derived from an EMBL/GenBank/DDBJ whole genome shotgun (WGS) entry which is preliminary data.</text>
</comment>
<evidence type="ECO:0000256" key="4">
    <source>
        <dbReference type="ARBA" id="ARBA00022723"/>
    </source>
</evidence>
<dbReference type="GO" id="GO:0008395">
    <property type="term" value="F:steroid hydroxylase activity"/>
    <property type="evidence" value="ECO:0007669"/>
    <property type="project" value="TreeGrafter"/>
</dbReference>
<dbReference type="OrthoDB" id="1470350at2759"/>
<evidence type="ECO:0000256" key="6">
    <source>
        <dbReference type="PIRSR" id="PIRSR602403-1"/>
    </source>
</evidence>
<comment type="similarity">
    <text evidence="2">Belongs to the cytochrome P450 family.</text>
</comment>
<name>A0A9P4MLG0_9PLEO</name>
<dbReference type="CDD" id="cd11040">
    <property type="entry name" value="CYP7_CYP8-like"/>
    <property type="match status" value="1"/>
</dbReference>
<feature type="binding site" description="axial binding residue" evidence="6">
    <location>
        <position position="361"/>
    </location>
    <ligand>
        <name>heme</name>
        <dbReference type="ChEBI" id="CHEBI:30413"/>
    </ligand>
    <ligandPart>
        <name>Fe</name>
        <dbReference type="ChEBI" id="CHEBI:18248"/>
    </ligandPart>
</feature>
<dbReference type="AlphaFoldDB" id="A0A9P4MLG0"/>
<comment type="cofactor">
    <cofactor evidence="1 6">
        <name>heme</name>
        <dbReference type="ChEBI" id="CHEBI:30413"/>
    </cofactor>
</comment>
<dbReference type="PRINTS" id="PR00465">
    <property type="entry name" value="EP450IV"/>
</dbReference>
<dbReference type="PANTHER" id="PTHR24304:SF2">
    <property type="entry name" value="24-HYDROXYCHOLESTEROL 7-ALPHA-HYDROXYLASE"/>
    <property type="match status" value="1"/>
</dbReference>
<keyword evidence="8" id="KW-1185">Reference proteome</keyword>
<evidence type="ECO:0000313" key="7">
    <source>
        <dbReference type="EMBL" id="KAF2197034.1"/>
    </source>
</evidence>
<dbReference type="InterPro" id="IPR002403">
    <property type="entry name" value="Cyt_P450_E_grp-IV"/>
</dbReference>
<reference evidence="7" key="1">
    <citation type="journal article" date="2020" name="Stud. Mycol.">
        <title>101 Dothideomycetes genomes: a test case for predicting lifestyles and emergence of pathogens.</title>
        <authorList>
            <person name="Haridas S."/>
            <person name="Albert R."/>
            <person name="Binder M."/>
            <person name="Bloem J."/>
            <person name="Labutti K."/>
            <person name="Salamov A."/>
            <person name="Andreopoulos B."/>
            <person name="Baker S."/>
            <person name="Barry K."/>
            <person name="Bills G."/>
            <person name="Bluhm B."/>
            <person name="Cannon C."/>
            <person name="Castanera R."/>
            <person name="Culley D."/>
            <person name="Daum C."/>
            <person name="Ezra D."/>
            <person name="Gonzalez J."/>
            <person name="Henrissat B."/>
            <person name="Kuo A."/>
            <person name="Liang C."/>
            <person name="Lipzen A."/>
            <person name="Lutzoni F."/>
            <person name="Magnuson J."/>
            <person name="Mondo S."/>
            <person name="Nolan M."/>
            <person name="Ohm R."/>
            <person name="Pangilinan J."/>
            <person name="Park H.-J."/>
            <person name="Ramirez L."/>
            <person name="Alfaro M."/>
            <person name="Sun H."/>
            <person name="Tritt A."/>
            <person name="Yoshinaga Y."/>
            <person name="Zwiers L.-H."/>
            <person name="Turgeon B."/>
            <person name="Goodwin S."/>
            <person name="Spatafora J."/>
            <person name="Crous P."/>
            <person name="Grigoriev I."/>
        </authorList>
    </citation>
    <scope>NUCLEOTIDE SEQUENCE</scope>
    <source>
        <strain evidence="7">ATCC 74209</strain>
    </source>
</reference>
<evidence type="ECO:0000313" key="8">
    <source>
        <dbReference type="Proteomes" id="UP000799536"/>
    </source>
</evidence>
<evidence type="ECO:0000256" key="3">
    <source>
        <dbReference type="ARBA" id="ARBA00022617"/>
    </source>
</evidence>
<organism evidence="7 8">
    <name type="scientific">Delitschia confertaspora ATCC 74209</name>
    <dbReference type="NCBI Taxonomy" id="1513339"/>
    <lineage>
        <taxon>Eukaryota</taxon>
        <taxon>Fungi</taxon>
        <taxon>Dikarya</taxon>
        <taxon>Ascomycota</taxon>
        <taxon>Pezizomycotina</taxon>
        <taxon>Dothideomycetes</taxon>
        <taxon>Pleosporomycetidae</taxon>
        <taxon>Pleosporales</taxon>
        <taxon>Delitschiaceae</taxon>
        <taxon>Delitschia</taxon>
    </lineage>
</organism>
<keyword evidence="4 6" id="KW-0479">Metal-binding</keyword>
<protein>
    <submittedName>
        <fullName evidence="7">Cytochrome P450</fullName>
    </submittedName>
</protein>
<accession>A0A9P4MLG0</accession>
<dbReference type="SUPFAM" id="SSF48264">
    <property type="entry name" value="Cytochrome P450"/>
    <property type="match status" value="1"/>
</dbReference>
<evidence type="ECO:0000256" key="5">
    <source>
        <dbReference type="ARBA" id="ARBA00023004"/>
    </source>
</evidence>
<dbReference type="Proteomes" id="UP000799536">
    <property type="component" value="Unassembled WGS sequence"/>
</dbReference>
<dbReference type="InterPro" id="IPR050529">
    <property type="entry name" value="CYP450_sterol_14alpha_dmase"/>
</dbReference>
<dbReference type="Pfam" id="PF00067">
    <property type="entry name" value="p450"/>
    <property type="match status" value="1"/>
</dbReference>
<gene>
    <name evidence="7" type="ORF">GQ43DRAFT_451956</name>
</gene>
<dbReference type="PANTHER" id="PTHR24304">
    <property type="entry name" value="CYTOCHROME P450 FAMILY 7"/>
    <property type="match status" value="1"/>
</dbReference>
<evidence type="ECO:0000256" key="1">
    <source>
        <dbReference type="ARBA" id="ARBA00001971"/>
    </source>
</evidence>
<dbReference type="GO" id="GO:0005506">
    <property type="term" value="F:iron ion binding"/>
    <property type="evidence" value="ECO:0007669"/>
    <property type="project" value="InterPro"/>
</dbReference>
<sequence>MGEELYVITSPEDVLAVYKDTTSLDFDPIIRDIMADFGLTRHTLDKMFDRKFGQKHWMDLCHADFKLQMHPGEKLEVLQSTFLGNIDKSLQWSQVSGPMVLASSNKNGKTVSLWKWCGQVLVDSATRAFFGDAIYRVAPDLLADFFLFDNESWKLSYKYPRFAAPDMYKAKAKGEAAFAQYLALPQEQRQDASWIVKAIEQGIMDLGVEESSQAAPMLFVLYRLINTNAYKLCFWCLAYLLHDPALLTSIEQEIAPAFQPDGSLSMLYLLENCPFLASFYEEILRIANDPIGTRLVVRETTIGGKTLLPGRKILMPYKLMHFDPTVFGDNASEFDPRRFVNNKHLVRSTSYRPFGGAATQCPGRFLARREVYMFVALVLHRFDLTLVGNESGGHAKFPNMDLTIPSGGVMGPIGGEDVIVKIKVKNEIGPE</sequence>
<dbReference type="Gene3D" id="1.10.630.10">
    <property type="entry name" value="Cytochrome P450"/>
    <property type="match status" value="1"/>
</dbReference>
<evidence type="ECO:0000256" key="2">
    <source>
        <dbReference type="ARBA" id="ARBA00010617"/>
    </source>
</evidence>
<dbReference type="GO" id="GO:0016705">
    <property type="term" value="F:oxidoreductase activity, acting on paired donors, with incorporation or reduction of molecular oxygen"/>
    <property type="evidence" value="ECO:0007669"/>
    <property type="project" value="InterPro"/>
</dbReference>
<dbReference type="EMBL" id="ML994287">
    <property type="protein sequence ID" value="KAF2197034.1"/>
    <property type="molecule type" value="Genomic_DNA"/>
</dbReference>
<dbReference type="InterPro" id="IPR036396">
    <property type="entry name" value="Cyt_P450_sf"/>
</dbReference>